<protein>
    <submittedName>
        <fullName evidence="1">Uncharacterized protein</fullName>
    </submittedName>
</protein>
<proteinExistence type="predicted"/>
<evidence type="ECO:0000313" key="1">
    <source>
        <dbReference type="EMBL" id="DAD76951.1"/>
    </source>
</evidence>
<organism evidence="1">
    <name type="scientific">Podoviridae sp. ctnYE48</name>
    <dbReference type="NCBI Taxonomy" id="2826576"/>
    <lineage>
        <taxon>Viruses</taxon>
        <taxon>Duplodnaviria</taxon>
        <taxon>Heunggongvirae</taxon>
        <taxon>Uroviricota</taxon>
        <taxon>Caudoviricetes</taxon>
    </lineage>
</organism>
<reference evidence="1" key="1">
    <citation type="journal article" date="2021" name="Proc. Natl. Acad. Sci. U.S.A.">
        <title>A Catalog of Tens of Thousands of Viruses from Human Metagenomes Reveals Hidden Associations with Chronic Diseases.</title>
        <authorList>
            <person name="Tisza M.J."/>
            <person name="Buck C.B."/>
        </authorList>
    </citation>
    <scope>NUCLEOTIDE SEQUENCE</scope>
    <source>
        <strain evidence="1">CtnYE48</strain>
    </source>
</reference>
<dbReference type="EMBL" id="BK014814">
    <property type="protein sequence ID" value="DAD76951.1"/>
    <property type="molecule type" value="Genomic_DNA"/>
</dbReference>
<name>A0A8S5M4E1_9CAUD</name>
<accession>A0A8S5M4E1</accession>
<sequence>MCSTNLNWYCVVLDVNYQPTIKKLLKALQMNGRRYVVDVRQSWSKYDKPCKVYIVNRMYTEEEYKLTLPHKYKKGKTFKPKQLYKKESEYSSTKQHEVLLFLVRTYKGGE</sequence>